<sequence length="398" mass="41123">MTQARFWSGSRVFSLVAVVLLAGSLRAGVTAFGPLAVRIGADVGLSATEVGALAALPVLAFGLFAVPTAPLARRLGFDRLALLSLIVLASGLALRLLMPAWSLWVGTALLGIGVATLNVLLPVLVKRDFAPNAPLVLGVTTCTMTGTAALGAGLAVVITDSTGGQWRLALAASLPVVIVAIALFAVRGWRDRLGVASSDHSPHVNIWRSPIAWSVTAYMALQSTVFYTFVNWMPTIEQSSGVSEANAGLHLAIAQLSGMPLGFLVAWLMNRSRDQRIIAISFLPITAIALLGGMFLPQLMPVWTVMIGLTTGMMLPVALGLISERAATAGDAARMSGMAQSIGYFCAGLGPIIGGGLFEATGGWVATLGLLLACVVGLVFAGLAAGRDRTLGAAPAER</sequence>
<dbReference type="EMBL" id="CP097160">
    <property type="protein sequence ID" value="UQN15028.1"/>
    <property type="molecule type" value="Genomic_DNA"/>
</dbReference>
<feature type="transmembrane region" description="Helical" evidence="5">
    <location>
        <begin position="170"/>
        <end position="189"/>
    </location>
</feature>
<feature type="transmembrane region" description="Helical" evidence="5">
    <location>
        <begin position="364"/>
        <end position="385"/>
    </location>
</feature>
<evidence type="ECO:0000259" key="6">
    <source>
        <dbReference type="PROSITE" id="PS50850"/>
    </source>
</evidence>
<evidence type="ECO:0000256" key="3">
    <source>
        <dbReference type="ARBA" id="ARBA00022989"/>
    </source>
</evidence>
<dbReference type="Pfam" id="PF07690">
    <property type="entry name" value="MFS_1"/>
    <property type="match status" value="1"/>
</dbReference>
<feature type="domain" description="Major facilitator superfamily (MFS) profile" evidence="6">
    <location>
        <begin position="12"/>
        <end position="389"/>
    </location>
</feature>
<dbReference type="InterPro" id="IPR036259">
    <property type="entry name" value="MFS_trans_sf"/>
</dbReference>
<dbReference type="SUPFAM" id="SSF103473">
    <property type="entry name" value="MFS general substrate transporter"/>
    <property type="match status" value="1"/>
</dbReference>
<proteinExistence type="predicted"/>
<feature type="transmembrane region" description="Helical" evidence="5">
    <location>
        <begin position="210"/>
        <end position="229"/>
    </location>
</feature>
<feature type="transmembrane region" description="Helical" evidence="5">
    <location>
        <begin position="135"/>
        <end position="158"/>
    </location>
</feature>
<comment type="subcellular location">
    <subcellularLocation>
        <location evidence="1">Cell membrane</location>
        <topology evidence="1">Multi-pass membrane protein</topology>
    </subcellularLocation>
</comment>
<accession>A0ABY4N1B7</accession>
<evidence type="ECO:0000256" key="4">
    <source>
        <dbReference type="ARBA" id="ARBA00023136"/>
    </source>
</evidence>
<feature type="transmembrane region" description="Helical" evidence="5">
    <location>
        <begin position="79"/>
        <end position="97"/>
    </location>
</feature>
<evidence type="ECO:0000256" key="2">
    <source>
        <dbReference type="ARBA" id="ARBA00022692"/>
    </source>
</evidence>
<dbReference type="PANTHER" id="PTHR23523">
    <property type="match status" value="1"/>
</dbReference>
<reference evidence="7" key="1">
    <citation type="submission" date="2022-05" db="EMBL/GenBank/DDBJ databases">
        <title>Complete genome sequence of toluene-degrading Gulosibacter sediminis strain ACHW.36C.</title>
        <authorList>
            <person name="Wai A.C."/>
            <person name="Lai G.K."/>
            <person name="Griffin S.D."/>
            <person name="Leung F.C."/>
        </authorList>
    </citation>
    <scope>NUCLEOTIDE SEQUENCE [LARGE SCALE GENOMIC DNA]</scope>
    <source>
        <strain evidence="7">ACHW.36C</strain>
    </source>
</reference>
<dbReference type="InterPro" id="IPR052524">
    <property type="entry name" value="MFS_Cyanate_Porter"/>
</dbReference>
<dbReference type="Gene3D" id="1.20.1250.20">
    <property type="entry name" value="MFS general substrate transporter like domains"/>
    <property type="match status" value="1"/>
</dbReference>
<dbReference type="InterPro" id="IPR020846">
    <property type="entry name" value="MFS_dom"/>
</dbReference>
<feature type="transmembrane region" description="Helical" evidence="5">
    <location>
        <begin position="342"/>
        <end position="358"/>
    </location>
</feature>
<evidence type="ECO:0000313" key="7">
    <source>
        <dbReference type="EMBL" id="UQN15028.1"/>
    </source>
</evidence>
<feature type="transmembrane region" description="Helical" evidence="5">
    <location>
        <begin position="51"/>
        <end position="72"/>
    </location>
</feature>
<evidence type="ECO:0000256" key="1">
    <source>
        <dbReference type="ARBA" id="ARBA00004651"/>
    </source>
</evidence>
<gene>
    <name evidence="7" type="ORF">M3M28_00735</name>
</gene>
<feature type="transmembrane region" description="Helical" evidence="5">
    <location>
        <begin position="249"/>
        <end position="270"/>
    </location>
</feature>
<feature type="transmembrane region" description="Helical" evidence="5">
    <location>
        <begin position="302"/>
        <end position="322"/>
    </location>
</feature>
<dbReference type="InterPro" id="IPR011701">
    <property type="entry name" value="MFS"/>
</dbReference>
<feature type="transmembrane region" description="Helical" evidence="5">
    <location>
        <begin position="103"/>
        <end position="123"/>
    </location>
</feature>
<keyword evidence="3 5" id="KW-1133">Transmembrane helix</keyword>
<keyword evidence="4 5" id="KW-0472">Membrane</keyword>
<feature type="transmembrane region" description="Helical" evidence="5">
    <location>
        <begin position="277"/>
        <end position="296"/>
    </location>
</feature>
<evidence type="ECO:0000256" key="5">
    <source>
        <dbReference type="SAM" id="Phobius"/>
    </source>
</evidence>
<dbReference type="PANTHER" id="PTHR23523:SF2">
    <property type="entry name" value="2-NITROIMIDAZOLE TRANSPORTER"/>
    <property type="match status" value="1"/>
</dbReference>
<keyword evidence="2 5" id="KW-0812">Transmembrane</keyword>
<name>A0ABY4N1B7_9MICO</name>
<dbReference type="PROSITE" id="PS50850">
    <property type="entry name" value="MFS"/>
    <property type="match status" value="1"/>
</dbReference>
<organism evidence="7">
    <name type="scientific">Gulosibacter sediminis</name>
    <dbReference type="NCBI Taxonomy" id="1729695"/>
    <lineage>
        <taxon>Bacteria</taxon>
        <taxon>Bacillati</taxon>
        <taxon>Actinomycetota</taxon>
        <taxon>Actinomycetes</taxon>
        <taxon>Micrococcales</taxon>
        <taxon>Microbacteriaceae</taxon>
        <taxon>Gulosibacter</taxon>
    </lineage>
</organism>
<protein>
    <submittedName>
        <fullName evidence="7">MFS transporter</fullName>
    </submittedName>
</protein>